<keyword evidence="1" id="KW-0496">Mitochondrion</keyword>
<geneLocation type="mitochondrion" evidence="1"/>
<accession>W1ID05</accession>
<sequence>MMLSVITHRPRPFTSSFLFVVVLHKPGEEFPIGNISARTTLLSAAWVGGWVSEWVPFIN</sequence>
<proteinExistence type="predicted"/>
<reference evidence="1" key="1">
    <citation type="submission" date="2013-05" db="EMBL/GenBank/DDBJ databases">
        <title>Draft genome sequences of six wheat associated Fusarium spp. isolates.</title>
        <authorList>
            <person name="Moolhuijzen P.M."/>
            <person name="Manners J.M."/>
            <person name="Wilcox S."/>
            <person name="Bellgard M.I."/>
            <person name="Gardiner D.M."/>
        </authorList>
    </citation>
    <scope>NUCLEOTIDE SEQUENCE</scope>
    <source>
        <strain evidence="1">CS3069</strain>
    </source>
</reference>
<gene>
    <name evidence="1" type="ORF">BN850_0137510</name>
</gene>
<protein>
    <submittedName>
        <fullName evidence="1">Unclassified</fullName>
    </submittedName>
</protein>
<name>W1ID05_9HYPO</name>
<organism evidence="1">
    <name type="scientific">Fusarium clavum</name>
    <dbReference type="NCBI Taxonomy" id="2594811"/>
    <lineage>
        <taxon>Eukaryota</taxon>
        <taxon>Fungi</taxon>
        <taxon>Dikarya</taxon>
        <taxon>Ascomycota</taxon>
        <taxon>Pezizomycotina</taxon>
        <taxon>Sordariomycetes</taxon>
        <taxon>Hypocreomycetidae</taxon>
        <taxon>Hypocreales</taxon>
        <taxon>Nectriaceae</taxon>
        <taxon>Fusarium</taxon>
        <taxon>Fusarium incarnatum-equiseti species complex</taxon>
    </lineage>
</organism>
<dbReference type="AlphaFoldDB" id="W1ID05"/>
<evidence type="ECO:0000313" key="1">
    <source>
        <dbReference type="EMBL" id="CDL73363.1"/>
    </source>
</evidence>
<dbReference type="EMBL" id="HG321307">
    <property type="protein sequence ID" value="CEF82625.1"/>
    <property type="molecule type" value="Genomic_DNA"/>
</dbReference>
<dbReference type="EMBL" id="CBMI010005042">
    <property type="protein sequence ID" value="CDL73363.1"/>
    <property type="molecule type" value="Genomic_DNA"/>
</dbReference>